<dbReference type="EMBL" id="GL945474">
    <property type="protein sequence ID" value="EGO05143.1"/>
    <property type="molecule type" value="Genomic_DNA"/>
</dbReference>
<evidence type="ECO:0000313" key="2">
    <source>
        <dbReference type="Proteomes" id="UP000008063"/>
    </source>
</evidence>
<name>F8PIA0_SERL3</name>
<proteinExistence type="predicted"/>
<keyword evidence="2" id="KW-1185">Reference proteome</keyword>
<dbReference type="InParanoid" id="F8PIA0"/>
<dbReference type="AlphaFoldDB" id="F8PIA0"/>
<sequence length="98" mass="11464">KYKELVDKYAHQQHWGSHYTKKTYFRQNQYFLQALFPINYFLGLLEPANFIFAAIKSCIVKTTDSYDIPYYPTLGAMEVVDTTIICVQCIIGRVQVDK</sequence>
<organism evidence="2">
    <name type="scientific">Serpula lacrymans var. lacrymans (strain S7.3)</name>
    <name type="common">Dry rot fungus</name>
    <dbReference type="NCBI Taxonomy" id="936435"/>
    <lineage>
        <taxon>Eukaryota</taxon>
        <taxon>Fungi</taxon>
        <taxon>Dikarya</taxon>
        <taxon>Basidiomycota</taxon>
        <taxon>Agaricomycotina</taxon>
        <taxon>Agaricomycetes</taxon>
        <taxon>Agaricomycetidae</taxon>
        <taxon>Boletales</taxon>
        <taxon>Coniophorineae</taxon>
        <taxon>Serpulaceae</taxon>
        <taxon>Serpula</taxon>
    </lineage>
</organism>
<dbReference type="Proteomes" id="UP000008063">
    <property type="component" value="Unassembled WGS sequence"/>
</dbReference>
<dbReference type="STRING" id="936435.F8PIA0"/>
<feature type="non-terminal residue" evidence="1">
    <location>
        <position position="1"/>
    </location>
</feature>
<gene>
    <name evidence="1" type="ORF">SERLA73DRAFT_44474</name>
</gene>
<reference evidence="2" key="1">
    <citation type="journal article" date="2011" name="Science">
        <title>The plant cell wall-decomposing machinery underlies the functional diversity of forest fungi.</title>
        <authorList>
            <person name="Eastwood D.C."/>
            <person name="Floudas D."/>
            <person name="Binder M."/>
            <person name="Majcherczyk A."/>
            <person name="Schneider P."/>
            <person name="Aerts A."/>
            <person name="Asiegbu F.O."/>
            <person name="Baker S.E."/>
            <person name="Barry K."/>
            <person name="Bendiksby M."/>
            <person name="Blumentritt M."/>
            <person name="Coutinho P.M."/>
            <person name="Cullen D."/>
            <person name="de Vries R.P."/>
            <person name="Gathman A."/>
            <person name="Goodell B."/>
            <person name="Henrissat B."/>
            <person name="Ihrmark K."/>
            <person name="Kauserud H."/>
            <person name="Kohler A."/>
            <person name="LaButti K."/>
            <person name="Lapidus A."/>
            <person name="Lavin J.L."/>
            <person name="Lee Y.-H."/>
            <person name="Lindquist E."/>
            <person name="Lilly W."/>
            <person name="Lucas S."/>
            <person name="Morin E."/>
            <person name="Murat C."/>
            <person name="Oguiza J.A."/>
            <person name="Park J."/>
            <person name="Pisabarro A.G."/>
            <person name="Riley R."/>
            <person name="Rosling A."/>
            <person name="Salamov A."/>
            <person name="Schmidt O."/>
            <person name="Schmutz J."/>
            <person name="Skrede I."/>
            <person name="Stenlid J."/>
            <person name="Wiebenga A."/>
            <person name="Xie X."/>
            <person name="Kuees U."/>
            <person name="Hibbett D.S."/>
            <person name="Hoffmeister D."/>
            <person name="Hoegberg N."/>
            <person name="Martin F."/>
            <person name="Grigoriev I.V."/>
            <person name="Watkinson S.C."/>
        </authorList>
    </citation>
    <scope>NUCLEOTIDE SEQUENCE [LARGE SCALE GENOMIC DNA]</scope>
    <source>
        <strain evidence="2">strain S7.3</strain>
    </source>
</reference>
<dbReference type="HOGENOM" id="CLU_2339314_0_0_1"/>
<accession>F8PIA0</accession>
<protein>
    <submittedName>
        <fullName evidence="1">Uncharacterized protein</fullName>
    </submittedName>
</protein>
<evidence type="ECO:0000313" key="1">
    <source>
        <dbReference type="EMBL" id="EGO05143.1"/>
    </source>
</evidence>